<organism evidence="1">
    <name type="scientific">bioreactor metagenome</name>
    <dbReference type="NCBI Taxonomy" id="1076179"/>
    <lineage>
        <taxon>unclassified sequences</taxon>
        <taxon>metagenomes</taxon>
        <taxon>ecological metagenomes</taxon>
    </lineage>
</organism>
<evidence type="ECO:0000313" key="1">
    <source>
        <dbReference type="EMBL" id="MPM23858.1"/>
    </source>
</evidence>
<sequence>MRFLFEKLLRSNFRCGRMLSSRVHGYAGVFVVPDIRYDML</sequence>
<accession>A0A644Y7D9</accession>
<reference evidence="1" key="1">
    <citation type="submission" date="2019-08" db="EMBL/GenBank/DDBJ databases">
        <authorList>
            <person name="Kucharzyk K."/>
            <person name="Murdoch R.W."/>
            <person name="Higgins S."/>
            <person name="Loffler F."/>
        </authorList>
    </citation>
    <scope>NUCLEOTIDE SEQUENCE</scope>
</reference>
<name>A0A644Y7D9_9ZZZZ</name>
<proteinExistence type="predicted"/>
<dbReference type="EMBL" id="VSSQ01004129">
    <property type="protein sequence ID" value="MPM23858.1"/>
    <property type="molecule type" value="Genomic_DNA"/>
</dbReference>
<comment type="caution">
    <text evidence="1">The sequence shown here is derived from an EMBL/GenBank/DDBJ whole genome shotgun (WGS) entry which is preliminary data.</text>
</comment>
<gene>
    <name evidence="1" type="ORF">SDC9_70335</name>
</gene>
<dbReference type="AlphaFoldDB" id="A0A644Y7D9"/>
<protein>
    <submittedName>
        <fullName evidence="1">Uncharacterized protein</fullName>
    </submittedName>
</protein>